<evidence type="ECO:0000313" key="1">
    <source>
        <dbReference type="EMBL" id="SFR63451.1"/>
    </source>
</evidence>
<gene>
    <name evidence="1" type="ORF">SAMN05661086_00586</name>
</gene>
<dbReference type="OrthoDB" id="47603at2"/>
<dbReference type="InterPro" id="IPR038690">
    <property type="entry name" value="NusG_2_sf"/>
</dbReference>
<dbReference type="Pfam" id="PF07009">
    <property type="entry name" value="NusG_II"/>
    <property type="match status" value="1"/>
</dbReference>
<dbReference type="STRING" id="37658.SAMN05661086_00586"/>
<evidence type="ECO:0000313" key="2">
    <source>
        <dbReference type="Proteomes" id="UP000199659"/>
    </source>
</evidence>
<proteinExistence type="predicted"/>
<name>A0A1I6I9U3_9FIRM</name>
<dbReference type="RefSeq" id="WP_092559202.1">
    <property type="nucleotide sequence ID" value="NZ_FOYZ01000002.1"/>
</dbReference>
<dbReference type="AlphaFoldDB" id="A0A1I6I9U3"/>
<sequence>MKKNDFILVLVMVVLAGAFFIGREFVFSENNLVVQVKVEGQVYKTVSLREDIFLEIVNSKGKKNVLEIKDGKASITHADCPNQYCVHHKEISKAGESIICLPNQVVVSIKGDEEAELDAVS</sequence>
<accession>A0A1I6I9U3</accession>
<dbReference type="Gene3D" id="2.60.320.10">
    <property type="entry name" value="N-utilization substance G protein NusG, insert domain"/>
    <property type="match status" value="1"/>
</dbReference>
<dbReference type="CDD" id="cd09911">
    <property type="entry name" value="Lin0431_like"/>
    <property type="match status" value="1"/>
</dbReference>
<protein>
    <submittedName>
        <fullName evidence="1">Uncharacterized protein</fullName>
    </submittedName>
</protein>
<organism evidence="1 2">
    <name type="scientific">Anaeromicropila populeti</name>
    <dbReference type="NCBI Taxonomy" id="37658"/>
    <lineage>
        <taxon>Bacteria</taxon>
        <taxon>Bacillati</taxon>
        <taxon>Bacillota</taxon>
        <taxon>Clostridia</taxon>
        <taxon>Lachnospirales</taxon>
        <taxon>Lachnospiraceae</taxon>
        <taxon>Anaeromicropila</taxon>
    </lineage>
</organism>
<reference evidence="1 2" key="1">
    <citation type="submission" date="2016-10" db="EMBL/GenBank/DDBJ databases">
        <authorList>
            <person name="de Groot N.N."/>
        </authorList>
    </citation>
    <scope>NUCLEOTIDE SEQUENCE [LARGE SCALE GENOMIC DNA]</scope>
    <source>
        <strain evidence="1 2">743A</strain>
    </source>
</reference>
<dbReference type="Proteomes" id="UP000199659">
    <property type="component" value="Unassembled WGS sequence"/>
</dbReference>
<dbReference type="EMBL" id="FOYZ01000002">
    <property type="protein sequence ID" value="SFR63451.1"/>
    <property type="molecule type" value="Genomic_DNA"/>
</dbReference>
<keyword evidence="2" id="KW-1185">Reference proteome</keyword>